<dbReference type="InterPro" id="IPR003594">
    <property type="entry name" value="HATPase_dom"/>
</dbReference>
<feature type="domain" description="Histidine kinase/HSP90-like ATPase" evidence="2">
    <location>
        <begin position="92"/>
        <end position="189"/>
    </location>
</feature>
<proteinExistence type="predicted"/>
<feature type="compositionally biased region" description="Low complexity" evidence="1">
    <location>
        <begin position="212"/>
        <end position="222"/>
    </location>
</feature>
<organism evidence="3 4">
    <name type="scientific">Chondromyces crocatus</name>
    <dbReference type="NCBI Taxonomy" id="52"/>
    <lineage>
        <taxon>Bacteria</taxon>
        <taxon>Pseudomonadati</taxon>
        <taxon>Myxococcota</taxon>
        <taxon>Polyangia</taxon>
        <taxon>Polyangiales</taxon>
        <taxon>Polyangiaceae</taxon>
        <taxon>Chondromyces</taxon>
    </lineage>
</organism>
<evidence type="ECO:0000256" key="1">
    <source>
        <dbReference type="SAM" id="MobiDB-lite"/>
    </source>
</evidence>
<dbReference type="EMBL" id="CP012159">
    <property type="protein sequence ID" value="AKT37777.1"/>
    <property type="molecule type" value="Genomic_DNA"/>
</dbReference>
<dbReference type="KEGG" id="ccro:CMC5_019190"/>
<dbReference type="CDD" id="cd16936">
    <property type="entry name" value="HATPase_RsbW-like"/>
    <property type="match status" value="1"/>
</dbReference>
<dbReference type="SUPFAM" id="SSF55874">
    <property type="entry name" value="ATPase domain of HSP90 chaperone/DNA topoisomerase II/histidine kinase"/>
    <property type="match status" value="1"/>
</dbReference>
<protein>
    <recommendedName>
        <fullName evidence="2">Histidine kinase/HSP90-like ATPase domain-containing protein</fullName>
    </recommendedName>
</protein>
<dbReference type="RefSeq" id="WP_050430097.1">
    <property type="nucleotide sequence ID" value="NZ_CP012159.1"/>
</dbReference>
<feature type="region of interest" description="Disordered" evidence="1">
    <location>
        <begin position="188"/>
        <end position="222"/>
    </location>
</feature>
<evidence type="ECO:0000259" key="2">
    <source>
        <dbReference type="Pfam" id="PF13581"/>
    </source>
</evidence>
<dbReference type="STRING" id="52.CMC5_019190"/>
<dbReference type="Pfam" id="PF13581">
    <property type="entry name" value="HATPase_c_2"/>
    <property type="match status" value="1"/>
</dbReference>
<reference evidence="3 4" key="1">
    <citation type="submission" date="2015-07" db="EMBL/GenBank/DDBJ databases">
        <title>Genome analysis of myxobacterium Chondromyces crocatus Cm c5 reveals a high potential for natural compound synthesis and the genetic basis for the loss of fruiting body formation.</title>
        <authorList>
            <person name="Zaburannyi N."/>
            <person name="Bunk B."/>
            <person name="Maier J."/>
            <person name="Overmann J."/>
            <person name="Mueller R."/>
        </authorList>
    </citation>
    <scope>NUCLEOTIDE SEQUENCE [LARGE SCALE GENOMIC DNA]</scope>
    <source>
        <strain evidence="3 4">Cm c5</strain>
    </source>
</reference>
<dbReference type="Gene3D" id="3.30.565.10">
    <property type="entry name" value="Histidine kinase-like ATPase, C-terminal domain"/>
    <property type="match status" value="1"/>
</dbReference>
<sequence length="222" mass="23271">MIRLRVPGSLTYRHLALRVVSAACRMAISQRSGVMSPGRDDAGGKAIEADPFDALAQGLGEDGEDDAPESGPTRLAAVEDLGTFDPDEPLSDEEFEAQTLSAVGEAFNNIAIHAYRVGIPGHVDIEIESDEGGIMICLMDTGSSFEPGQVMAPDMTALPESGMGLFIMNSFMDEVDYRPGNPNVLRLVKHRDPRGSPAGEGGESPRGGTMNARGAAPTAGAA</sequence>
<gene>
    <name evidence="3" type="ORF">CMC5_019190</name>
</gene>
<keyword evidence="4" id="KW-1185">Reference proteome</keyword>
<name>A0A0K1EAS3_CHOCO</name>
<dbReference type="InterPro" id="IPR036890">
    <property type="entry name" value="HATPase_C_sf"/>
</dbReference>
<evidence type="ECO:0000313" key="4">
    <source>
        <dbReference type="Proteomes" id="UP000067626"/>
    </source>
</evidence>
<dbReference type="AlphaFoldDB" id="A0A0K1EAS3"/>
<accession>A0A0K1EAS3</accession>
<dbReference type="Proteomes" id="UP000067626">
    <property type="component" value="Chromosome"/>
</dbReference>
<evidence type="ECO:0000313" key="3">
    <source>
        <dbReference type="EMBL" id="AKT37777.1"/>
    </source>
</evidence>